<dbReference type="KEGG" id="cvr:CHLNCDRAFT_51614"/>
<dbReference type="Proteomes" id="UP000008141">
    <property type="component" value="Unassembled WGS sequence"/>
</dbReference>
<dbReference type="OrthoDB" id="536864at2759"/>
<dbReference type="eggNOG" id="KOG1455">
    <property type="taxonomic scope" value="Eukaryota"/>
</dbReference>
<name>E1ZBD2_CHLVA</name>
<dbReference type="EMBL" id="GL433841">
    <property type="protein sequence ID" value="EFN56625.1"/>
    <property type="molecule type" value="Genomic_DNA"/>
</dbReference>
<dbReference type="InterPro" id="IPR051044">
    <property type="entry name" value="MAG_DAG_Lipase"/>
</dbReference>
<dbReference type="InterPro" id="IPR022742">
    <property type="entry name" value="Hydrolase_4"/>
</dbReference>
<dbReference type="InterPro" id="IPR029058">
    <property type="entry name" value="AB_hydrolase_fold"/>
</dbReference>
<keyword evidence="3" id="KW-1185">Reference proteome</keyword>
<dbReference type="PANTHER" id="PTHR11614">
    <property type="entry name" value="PHOSPHOLIPASE-RELATED"/>
    <property type="match status" value="1"/>
</dbReference>
<dbReference type="Gene3D" id="3.40.50.1820">
    <property type="entry name" value="alpha/beta hydrolase"/>
    <property type="match status" value="1"/>
</dbReference>
<dbReference type="STRING" id="554065.E1ZBD2"/>
<sequence>MEDTATGFEWLENGRGLRLFVRVWEPREGTQLQAVLVVVHGFSWHSVYFSELASQAAQQGIEVVAFDLQGHGRSEALGGMRGYARRMADLCADAAQVLDWARRRRPAVPAFLAGESMDGTIVLRLLQLQPDLQRQLAGLVLLGPVVRVSAAVLPPAPVVWVLRLLARLFPTLPVPDDSIRQGFERAFGDQEFAARAKQAGG</sequence>
<proteinExistence type="predicted"/>
<reference evidence="2 3" key="1">
    <citation type="journal article" date="2010" name="Plant Cell">
        <title>The Chlorella variabilis NC64A genome reveals adaptation to photosymbiosis, coevolution with viruses, and cryptic sex.</title>
        <authorList>
            <person name="Blanc G."/>
            <person name="Duncan G."/>
            <person name="Agarkova I."/>
            <person name="Borodovsky M."/>
            <person name="Gurnon J."/>
            <person name="Kuo A."/>
            <person name="Lindquist E."/>
            <person name="Lucas S."/>
            <person name="Pangilinan J."/>
            <person name="Polle J."/>
            <person name="Salamov A."/>
            <person name="Terry A."/>
            <person name="Yamada T."/>
            <person name="Dunigan D.D."/>
            <person name="Grigoriev I.V."/>
            <person name="Claverie J.M."/>
            <person name="Van Etten J.L."/>
        </authorList>
    </citation>
    <scope>NUCLEOTIDE SEQUENCE [LARGE SCALE GENOMIC DNA]</scope>
    <source>
        <strain evidence="2 3">NC64A</strain>
    </source>
</reference>
<organism evidence="3">
    <name type="scientific">Chlorella variabilis</name>
    <name type="common">Green alga</name>
    <dbReference type="NCBI Taxonomy" id="554065"/>
    <lineage>
        <taxon>Eukaryota</taxon>
        <taxon>Viridiplantae</taxon>
        <taxon>Chlorophyta</taxon>
        <taxon>core chlorophytes</taxon>
        <taxon>Trebouxiophyceae</taxon>
        <taxon>Chlorellales</taxon>
        <taxon>Chlorellaceae</taxon>
        <taxon>Chlorella clade</taxon>
        <taxon>Chlorella</taxon>
    </lineage>
</organism>
<dbReference type="Pfam" id="PF12146">
    <property type="entry name" value="Hydrolase_4"/>
    <property type="match status" value="1"/>
</dbReference>
<dbReference type="AlphaFoldDB" id="E1ZBD2"/>
<evidence type="ECO:0000259" key="1">
    <source>
        <dbReference type="Pfam" id="PF12146"/>
    </source>
</evidence>
<dbReference type="SUPFAM" id="SSF53474">
    <property type="entry name" value="alpha/beta-Hydrolases"/>
    <property type="match status" value="1"/>
</dbReference>
<dbReference type="InParanoid" id="E1ZBD2"/>
<dbReference type="RefSeq" id="XP_005848727.1">
    <property type="nucleotide sequence ID" value="XM_005848665.1"/>
</dbReference>
<gene>
    <name evidence="2" type="ORF">CHLNCDRAFT_51614</name>
</gene>
<accession>E1ZBD2</accession>
<evidence type="ECO:0000313" key="3">
    <source>
        <dbReference type="Proteomes" id="UP000008141"/>
    </source>
</evidence>
<protein>
    <recommendedName>
        <fullName evidence="1">Serine aminopeptidase S33 domain-containing protein</fullName>
    </recommendedName>
</protein>
<dbReference type="OMA" id="CMERRTA"/>
<evidence type="ECO:0000313" key="2">
    <source>
        <dbReference type="EMBL" id="EFN56625.1"/>
    </source>
</evidence>
<feature type="domain" description="Serine aminopeptidase S33" evidence="1">
    <location>
        <begin position="32"/>
        <end position="178"/>
    </location>
</feature>
<dbReference type="GeneID" id="17356048"/>